<dbReference type="AlphaFoldDB" id="A0A7W6CRA6"/>
<keyword evidence="2" id="KW-1185">Reference proteome</keyword>
<organism evidence="1 2">
    <name type="scientific">Rhizobium metallidurans</name>
    <dbReference type="NCBI Taxonomy" id="1265931"/>
    <lineage>
        <taxon>Bacteria</taxon>
        <taxon>Pseudomonadati</taxon>
        <taxon>Pseudomonadota</taxon>
        <taxon>Alphaproteobacteria</taxon>
        <taxon>Hyphomicrobiales</taxon>
        <taxon>Rhizobiaceae</taxon>
        <taxon>Rhizobium/Agrobacterium group</taxon>
        <taxon>Rhizobium</taxon>
    </lineage>
</organism>
<protein>
    <submittedName>
        <fullName evidence="1">Uncharacterized protein</fullName>
    </submittedName>
</protein>
<proteinExistence type="predicted"/>
<reference evidence="1 2" key="1">
    <citation type="submission" date="2020-08" db="EMBL/GenBank/DDBJ databases">
        <title>Genomic Encyclopedia of Type Strains, Phase IV (KMG-IV): sequencing the most valuable type-strain genomes for metagenomic binning, comparative biology and taxonomic classification.</title>
        <authorList>
            <person name="Goeker M."/>
        </authorList>
    </citation>
    <scope>NUCLEOTIDE SEQUENCE [LARGE SCALE GENOMIC DNA]</scope>
    <source>
        <strain evidence="1 2">DSM 26575</strain>
    </source>
</reference>
<comment type="caution">
    <text evidence="1">The sequence shown here is derived from an EMBL/GenBank/DDBJ whole genome shotgun (WGS) entry which is preliminary data.</text>
</comment>
<evidence type="ECO:0000313" key="1">
    <source>
        <dbReference type="EMBL" id="MBB3965743.1"/>
    </source>
</evidence>
<accession>A0A7W6CRA6</accession>
<gene>
    <name evidence="1" type="ORF">GGQ67_003418</name>
</gene>
<evidence type="ECO:0000313" key="2">
    <source>
        <dbReference type="Proteomes" id="UP000582090"/>
    </source>
</evidence>
<sequence>MPIGHRAARDFAEQNADDATVAEYFAVEEA</sequence>
<name>A0A7W6CRA6_9HYPH</name>
<dbReference type="Proteomes" id="UP000582090">
    <property type="component" value="Unassembled WGS sequence"/>
</dbReference>
<dbReference type="EMBL" id="JACIDW010000011">
    <property type="protein sequence ID" value="MBB3965743.1"/>
    <property type="molecule type" value="Genomic_DNA"/>
</dbReference>